<evidence type="ECO:0000256" key="2">
    <source>
        <dbReference type="ARBA" id="ARBA00061292"/>
    </source>
</evidence>
<comment type="similarity">
    <text evidence="2">Belongs to the EDC family.</text>
</comment>
<organism evidence="4 5">
    <name type="scientific">Dekkera bruxellensis</name>
    <name type="common">Brettanomyces custersii</name>
    <dbReference type="NCBI Taxonomy" id="5007"/>
    <lineage>
        <taxon>Eukaryota</taxon>
        <taxon>Fungi</taxon>
        <taxon>Dikarya</taxon>
        <taxon>Ascomycota</taxon>
        <taxon>Saccharomycotina</taxon>
        <taxon>Pichiomycetes</taxon>
        <taxon>Pichiales</taxon>
        <taxon>Pichiaceae</taxon>
        <taxon>Brettanomyces</taxon>
    </lineage>
</organism>
<evidence type="ECO:0000313" key="5">
    <source>
        <dbReference type="Proteomes" id="UP000568158"/>
    </source>
</evidence>
<evidence type="ECO:0008006" key="6">
    <source>
        <dbReference type="Google" id="ProtNLM"/>
    </source>
</evidence>
<accession>A0A8H6B726</accession>
<feature type="compositionally biased region" description="Polar residues" evidence="3">
    <location>
        <begin position="217"/>
        <end position="230"/>
    </location>
</feature>
<dbReference type="Proteomes" id="UP000568158">
    <property type="component" value="Unassembled WGS sequence"/>
</dbReference>
<sequence length="305" mass="33434">MMIHERIQSIPEAGGQLDLTVTPREPQKHIKKQNGGKKNMNKPNRSEKNKKDRKIKAKGKKASKQGQKEFSIPPRGALPDGSSVNFGHEKLKYPVKLRNETGKGRKNINRQHSGDGMKNRAVLKSTAISLKETTNDLKNMLISDTFAKPSLPDGSRPVFNNNTGKNNKNGGIRMEMSESSSQSSRSHSRNQSQRKSRSRSHSRASSHSPPMSASSSYLNLTPPTTSSSNHYAELRTPGLQALPDGSRPVFGNEPEHFSRAKYSNLTSMTSYSTDSLSGSNKVYAGSSFHSSPSAVSLPRPSFTGK</sequence>
<dbReference type="Pfam" id="PF15365">
    <property type="entry name" value="PNRC"/>
    <property type="match status" value="1"/>
</dbReference>
<proteinExistence type="inferred from homology"/>
<comment type="caution">
    <text evidence="4">The sequence shown here is derived from an EMBL/GenBank/DDBJ whole genome shotgun (WGS) entry which is preliminary data.</text>
</comment>
<dbReference type="EMBL" id="JABCYN010000056">
    <property type="protein sequence ID" value="KAF6005984.1"/>
    <property type="molecule type" value="Genomic_DNA"/>
</dbReference>
<dbReference type="AlphaFoldDB" id="A0A8H6B726"/>
<evidence type="ECO:0000256" key="3">
    <source>
        <dbReference type="SAM" id="MobiDB-lite"/>
    </source>
</evidence>
<feature type="compositionally biased region" description="Low complexity" evidence="3">
    <location>
        <begin position="160"/>
        <end position="185"/>
    </location>
</feature>
<protein>
    <recommendedName>
        <fullName evidence="6">Enhancer of mRNA-decapping protein 1</fullName>
    </recommendedName>
</protein>
<feature type="compositionally biased region" description="Basic and acidic residues" evidence="3">
    <location>
        <begin position="87"/>
        <end position="103"/>
    </location>
</feature>
<evidence type="ECO:0000256" key="1">
    <source>
        <dbReference type="ARBA" id="ARBA00023161"/>
    </source>
</evidence>
<feature type="compositionally biased region" description="Low complexity" evidence="3">
    <location>
        <begin position="205"/>
        <end position="216"/>
    </location>
</feature>
<feature type="region of interest" description="Disordered" evidence="3">
    <location>
        <begin position="146"/>
        <end position="254"/>
    </location>
</feature>
<evidence type="ECO:0000313" key="4">
    <source>
        <dbReference type="EMBL" id="KAF6005984.1"/>
    </source>
</evidence>
<feature type="compositionally biased region" description="Basic residues" evidence="3">
    <location>
        <begin position="51"/>
        <end position="63"/>
    </location>
</feature>
<feature type="compositionally biased region" description="Basic residues" evidence="3">
    <location>
        <begin position="186"/>
        <end position="204"/>
    </location>
</feature>
<dbReference type="InterPro" id="IPR028322">
    <property type="entry name" value="PNRC-like_rgn"/>
</dbReference>
<reference evidence="4 5" key="1">
    <citation type="journal article" date="2020" name="Appl. Microbiol. Biotechnol.">
        <title>Targeted gene deletion in Brettanomyces bruxellensis with an expression-free CRISPR-Cas9 system.</title>
        <authorList>
            <person name="Varela C."/>
            <person name="Bartel C."/>
            <person name="Onetto C."/>
            <person name="Borneman A."/>
        </authorList>
    </citation>
    <scope>NUCLEOTIDE SEQUENCE [LARGE SCALE GENOMIC DNA]</scope>
    <source>
        <strain evidence="4 5">AWRI1613</strain>
    </source>
</reference>
<name>A0A8H6B726_DEKBR</name>
<gene>
    <name evidence="4" type="ORF">HII12_005207</name>
</gene>
<feature type="region of interest" description="Disordered" evidence="3">
    <location>
        <begin position="1"/>
        <end position="119"/>
    </location>
</feature>
<dbReference type="GO" id="GO:0000184">
    <property type="term" value="P:nuclear-transcribed mRNA catabolic process, nonsense-mediated decay"/>
    <property type="evidence" value="ECO:0007669"/>
    <property type="project" value="UniProtKB-KW"/>
</dbReference>
<keyword evidence="1" id="KW-0866">Nonsense-mediated mRNA decay</keyword>
<feature type="region of interest" description="Disordered" evidence="3">
    <location>
        <begin position="285"/>
        <end position="305"/>
    </location>
</feature>